<organism evidence="1 2">
    <name type="scientific">Gossypium armourianum</name>
    <dbReference type="NCBI Taxonomy" id="34283"/>
    <lineage>
        <taxon>Eukaryota</taxon>
        <taxon>Viridiplantae</taxon>
        <taxon>Streptophyta</taxon>
        <taxon>Embryophyta</taxon>
        <taxon>Tracheophyta</taxon>
        <taxon>Spermatophyta</taxon>
        <taxon>Magnoliopsida</taxon>
        <taxon>eudicotyledons</taxon>
        <taxon>Gunneridae</taxon>
        <taxon>Pentapetalae</taxon>
        <taxon>rosids</taxon>
        <taxon>malvids</taxon>
        <taxon>Malvales</taxon>
        <taxon>Malvaceae</taxon>
        <taxon>Malvoideae</taxon>
        <taxon>Gossypium</taxon>
    </lineage>
</organism>
<comment type="caution">
    <text evidence="1">The sequence shown here is derived from an EMBL/GenBank/DDBJ whole genome shotgun (WGS) entry which is preliminary data.</text>
</comment>
<evidence type="ECO:0000313" key="2">
    <source>
        <dbReference type="Proteomes" id="UP000593575"/>
    </source>
</evidence>
<keyword evidence="2" id="KW-1185">Reference proteome</keyword>
<reference evidence="1 2" key="1">
    <citation type="journal article" date="2019" name="Genome Biol. Evol.">
        <title>Insights into the evolution of the New World diploid cottons (Gossypium, subgenus Houzingenia) based on genome sequencing.</title>
        <authorList>
            <person name="Grover C.E."/>
            <person name="Arick M.A. 2nd"/>
            <person name="Thrash A."/>
            <person name="Conover J.L."/>
            <person name="Sanders W.S."/>
            <person name="Peterson D.G."/>
            <person name="Frelichowski J.E."/>
            <person name="Scheffler J.A."/>
            <person name="Scheffler B.E."/>
            <person name="Wendel J.F."/>
        </authorList>
    </citation>
    <scope>NUCLEOTIDE SEQUENCE [LARGE SCALE GENOMIC DNA]</scope>
    <source>
        <strain evidence="1">6</strain>
        <tissue evidence="1">Leaf</tissue>
    </source>
</reference>
<sequence length="61" mass="6968">MPAVSPNVAVLEGKRNAVARLFDETDNNDSNHFVNEMEHLRALLEQAVDEKERLEVKYKVS</sequence>
<proteinExistence type="predicted"/>
<name>A0A7J9IQC0_9ROSI</name>
<evidence type="ECO:0000313" key="1">
    <source>
        <dbReference type="EMBL" id="MBA0823814.1"/>
    </source>
</evidence>
<dbReference type="AlphaFoldDB" id="A0A7J9IQC0"/>
<accession>A0A7J9IQC0</accession>
<protein>
    <submittedName>
        <fullName evidence="1">Uncharacterized protein</fullName>
    </submittedName>
</protein>
<gene>
    <name evidence="1" type="ORF">Goarm_020517</name>
</gene>
<dbReference type="EMBL" id="JABFAE010000002">
    <property type="protein sequence ID" value="MBA0823814.1"/>
    <property type="molecule type" value="Genomic_DNA"/>
</dbReference>
<dbReference type="Proteomes" id="UP000593575">
    <property type="component" value="Unassembled WGS sequence"/>
</dbReference>